<dbReference type="EMBL" id="JBFOLK010000013">
    <property type="protein sequence ID" value="KAL2466055.1"/>
    <property type="molecule type" value="Genomic_DNA"/>
</dbReference>
<sequence>MVYNTINRRQDELQQNPNSLVDSNMMANITSLQYDQNLHQVAAQNTAVHNTNNHQLQEEQHQVVQNVMLYNTINRRQEELQQELHRLLDSNIVVNITNRQHDQNLHQVVAQNYHNTNNHQVVVQNTAVPNTNNQQQYQNLHQVPNMMLQNCTNSQQQFPQNQQYISRLPRLMRNAGINQPNIQNIMENLSPGYRFVPYEHDLVNYYLKNKVENKSLPCYGLIHDVDLYKDGPQQLTERYNGFEGEWYFFTPRERKYANGTRPRRDAGNGYWKLTGKDKTVLFNDLPVGYKKVLDFYEGRPPKGIKTDFKMHEYRIQQKIEAPSDGTTSQNPMQLDKWVLCKIYRKRRGNRRDDNQQDQDQPLNDVDNNTMPILEESYNDQNLMQLRMISSSETNANANTNNRTMPTLKESAVNYENTNKDDQMPSLKVSTCEEFF</sequence>
<accession>A0ABD1PQ61</accession>
<keyword evidence="8" id="KW-1185">Reference proteome</keyword>
<comment type="caution">
    <text evidence="7">The sequence shown here is derived from an EMBL/GenBank/DDBJ whole genome shotgun (WGS) entry which is preliminary data.</text>
</comment>
<evidence type="ECO:0000313" key="8">
    <source>
        <dbReference type="Proteomes" id="UP001604336"/>
    </source>
</evidence>
<proteinExistence type="predicted"/>
<dbReference type="InterPro" id="IPR003441">
    <property type="entry name" value="NAC-dom"/>
</dbReference>
<protein>
    <submittedName>
        <fullName evidence="7">NAC domain-containing protein</fullName>
    </submittedName>
</protein>
<evidence type="ECO:0000313" key="7">
    <source>
        <dbReference type="EMBL" id="KAL2466055.1"/>
    </source>
</evidence>
<keyword evidence="3" id="KW-0804">Transcription</keyword>
<organism evidence="7 8">
    <name type="scientific">Abeliophyllum distichum</name>
    <dbReference type="NCBI Taxonomy" id="126358"/>
    <lineage>
        <taxon>Eukaryota</taxon>
        <taxon>Viridiplantae</taxon>
        <taxon>Streptophyta</taxon>
        <taxon>Embryophyta</taxon>
        <taxon>Tracheophyta</taxon>
        <taxon>Spermatophyta</taxon>
        <taxon>Magnoliopsida</taxon>
        <taxon>eudicotyledons</taxon>
        <taxon>Gunneridae</taxon>
        <taxon>Pentapetalae</taxon>
        <taxon>asterids</taxon>
        <taxon>lamiids</taxon>
        <taxon>Lamiales</taxon>
        <taxon>Oleaceae</taxon>
        <taxon>Forsythieae</taxon>
        <taxon>Abeliophyllum</taxon>
    </lineage>
</organism>
<dbReference type="Proteomes" id="UP001604336">
    <property type="component" value="Unassembled WGS sequence"/>
</dbReference>
<evidence type="ECO:0000256" key="5">
    <source>
        <dbReference type="SAM" id="MobiDB-lite"/>
    </source>
</evidence>
<evidence type="ECO:0000256" key="2">
    <source>
        <dbReference type="ARBA" id="ARBA00023125"/>
    </source>
</evidence>
<keyword evidence="1" id="KW-0805">Transcription regulation</keyword>
<evidence type="ECO:0000256" key="1">
    <source>
        <dbReference type="ARBA" id="ARBA00023015"/>
    </source>
</evidence>
<feature type="region of interest" description="Disordered" evidence="5">
    <location>
        <begin position="348"/>
        <end position="369"/>
    </location>
</feature>
<name>A0ABD1PQ61_9LAMI</name>
<dbReference type="PANTHER" id="PTHR31719">
    <property type="entry name" value="NAC TRANSCRIPTION FACTOR 56"/>
    <property type="match status" value="1"/>
</dbReference>
<dbReference type="GO" id="GO:0003677">
    <property type="term" value="F:DNA binding"/>
    <property type="evidence" value="ECO:0007669"/>
    <property type="project" value="UniProtKB-KW"/>
</dbReference>
<keyword evidence="4" id="KW-0539">Nucleus</keyword>
<evidence type="ECO:0000259" key="6">
    <source>
        <dbReference type="PROSITE" id="PS51005"/>
    </source>
</evidence>
<dbReference type="Gene3D" id="2.170.150.80">
    <property type="entry name" value="NAC domain"/>
    <property type="match status" value="1"/>
</dbReference>
<dbReference type="InterPro" id="IPR036093">
    <property type="entry name" value="NAC_dom_sf"/>
</dbReference>
<evidence type="ECO:0000256" key="4">
    <source>
        <dbReference type="ARBA" id="ARBA00023242"/>
    </source>
</evidence>
<gene>
    <name evidence="7" type="ORF">Adt_41906</name>
</gene>
<feature type="compositionally biased region" description="Low complexity" evidence="5">
    <location>
        <begin position="357"/>
        <end position="368"/>
    </location>
</feature>
<dbReference type="Pfam" id="PF02365">
    <property type="entry name" value="NAM"/>
    <property type="match status" value="1"/>
</dbReference>
<reference evidence="8" key="1">
    <citation type="submission" date="2024-07" db="EMBL/GenBank/DDBJ databases">
        <title>Two chromosome-level genome assemblies of Korean endemic species Abeliophyllum distichum and Forsythia ovata (Oleaceae).</title>
        <authorList>
            <person name="Jang H."/>
        </authorList>
    </citation>
    <scope>NUCLEOTIDE SEQUENCE [LARGE SCALE GENOMIC DNA]</scope>
</reference>
<feature type="domain" description="NAC" evidence="6">
    <location>
        <begin position="189"/>
        <end position="345"/>
    </location>
</feature>
<keyword evidence="2" id="KW-0238">DNA-binding</keyword>
<dbReference type="PROSITE" id="PS51005">
    <property type="entry name" value="NAC"/>
    <property type="match status" value="1"/>
</dbReference>
<dbReference type="AlphaFoldDB" id="A0ABD1PQ61"/>
<dbReference type="PANTHER" id="PTHR31719:SF179">
    <property type="entry name" value="OS08G0148400 PROTEIN"/>
    <property type="match status" value="1"/>
</dbReference>
<evidence type="ECO:0000256" key="3">
    <source>
        <dbReference type="ARBA" id="ARBA00023163"/>
    </source>
</evidence>
<dbReference type="SUPFAM" id="SSF101941">
    <property type="entry name" value="NAC domain"/>
    <property type="match status" value="1"/>
</dbReference>